<keyword evidence="2" id="KW-1185">Reference proteome</keyword>
<reference evidence="1" key="1">
    <citation type="submission" date="2020-12" db="EMBL/GenBank/DDBJ databases">
        <title>M. sibirica DSM 26468T genome.</title>
        <authorList>
            <person name="Thieme N."/>
            <person name="Rettenmaier R."/>
            <person name="Zverlov V."/>
            <person name="Liebl W."/>
        </authorList>
    </citation>
    <scope>NUCLEOTIDE SEQUENCE</scope>
    <source>
        <strain evidence="1">DSM 26468</strain>
    </source>
</reference>
<dbReference type="EMBL" id="JAEAGR010000017">
    <property type="protein sequence ID" value="MBH1942145.1"/>
    <property type="molecule type" value="Genomic_DNA"/>
</dbReference>
<dbReference type="AlphaFoldDB" id="A0A8J7KX59"/>
<dbReference type="Gene3D" id="3.20.80.10">
    <property type="entry name" value="Regulatory factor, effector binding domain"/>
    <property type="match status" value="1"/>
</dbReference>
<comment type="caution">
    <text evidence="1">The sequence shown here is derived from an EMBL/GenBank/DDBJ whole genome shotgun (WGS) entry which is preliminary data.</text>
</comment>
<gene>
    <name evidence="1" type="ORF">I5677_14680</name>
</gene>
<dbReference type="Proteomes" id="UP000623269">
    <property type="component" value="Unassembled WGS sequence"/>
</dbReference>
<proteinExistence type="predicted"/>
<evidence type="ECO:0000313" key="1">
    <source>
        <dbReference type="EMBL" id="MBH1942145.1"/>
    </source>
</evidence>
<dbReference type="InterPro" id="IPR011256">
    <property type="entry name" value="Reg_factor_effector_dom_sf"/>
</dbReference>
<name>A0A8J7KX59_9FIRM</name>
<dbReference type="RefSeq" id="WP_197662391.1">
    <property type="nucleotide sequence ID" value="NZ_JAEAGR010000017.1"/>
</dbReference>
<protein>
    <submittedName>
        <fullName evidence="1">Uncharacterized protein</fullName>
    </submittedName>
</protein>
<accession>A0A8J7KX59</accession>
<sequence>MEPKVIVTKFPYEYAAFFQCIGGDNPVHSVYFNMAAWIQKENLDYKNRIIGGFDEPAIWCPDPYGCTTGCIGLYFIDEYEIKDRKFHGVHVAKFKTNGDYAKINVNCHISKAWELMNQFKAEGEYDFDTDSGRQYFEQHIFDDDDFSHNEQLSFNIWMPIKKMV</sequence>
<organism evidence="1 2">
    <name type="scientific">Mobilitalea sibirica</name>
    <dbReference type="NCBI Taxonomy" id="1462919"/>
    <lineage>
        <taxon>Bacteria</taxon>
        <taxon>Bacillati</taxon>
        <taxon>Bacillota</taxon>
        <taxon>Clostridia</taxon>
        <taxon>Lachnospirales</taxon>
        <taxon>Lachnospiraceae</taxon>
        <taxon>Mobilitalea</taxon>
    </lineage>
</organism>
<evidence type="ECO:0000313" key="2">
    <source>
        <dbReference type="Proteomes" id="UP000623269"/>
    </source>
</evidence>